<evidence type="ECO:0000313" key="2">
    <source>
        <dbReference type="Proteomes" id="UP000051530"/>
    </source>
</evidence>
<name>A0A0R0M062_9MICR</name>
<dbReference type="AlphaFoldDB" id="A0A0R0M062"/>
<proteinExistence type="predicted"/>
<comment type="caution">
    <text evidence="1">The sequence shown here is derived from an EMBL/GenBank/DDBJ whole genome shotgun (WGS) entry which is preliminary data.</text>
</comment>
<keyword evidence="2" id="KW-1185">Reference proteome</keyword>
<sequence>MINRTTDLLNTVTHHEKIIYYMEVFRFLEELLIQIVHQKKIKMKYLTVSFNRKDDMMLIYLNTF</sequence>
<protein>
    <submittedName>
        <fullName evidence="1">Uncharacterized protein</fullName>
    </submittedName>
</protein>
<dbReference type="VEuPathDB" id="MicrosporidiaDB:M153_9000020845"/>
<dbReference type="Proteomes" id="UP000051530">
    <property type="component" value="Unassembled WGS sequence"/>
</dbReference>
<gene>
    <name evidence="1" type="ORF">M153_9000020845</name>
</gene>
<reference evidence="1 2" key="1">
    <citation type="submission" date="2015-07" db="EMBL/GenBank/DDBJ databases">
        <title>The genome of Pseudoloma neurophilia, a relevant intracellular parasite of the zebrafish.</title>
        <authorList>
            <person name="Ndikumana S."/>
            <person name="Pelin A."/>
            <person name="Sanders J."/>
            <person name="Corradi N."/>
        </authorList>
    </citation>
    <scope>NUCLEOTIDE SEQUENCE [LARGE SCALE GENOMIC DNA]</scope>
    <source>
        <strain evidence="1 2">MK1</strain>
    </source>
</reference>
<organism evidence="1 2">
    <name type="scientific">Pseudoloma neurophilia</name>
    <dbReference type="NCBI Taxonomy" id="146866"/>
    <lineage>
        <taxon>Eukaryota</taxon>
        <taxon>Fungi</taxon>
        <taxon>Fungi incertae sedis</taxon>
        <taxon>Microsporidia</taxon>
        <taxon>Pseudoloma</taxon>
    </lineage>
</organism>
<evidence type="ECO:0000313" key="1">
    <source>
        <dbReference type="EMBL" id="KRH94946.1"/>
    </source>
</evidence>
<dbReference type="EMBL" id="LGUB01000015">
    <property type="protein sequence ID" value="KRH94946.1"/>
    <property type="molecule type" value="Genomic_DNA"/>
</dbReference>
<accession>A0A0R0M062</accession>